<evidence type="ECO:0000313" key="3">
    <source>
        <dbReference type="Proteomes" id="UP000514509"/>
    </source>
</evidence>
<dbReference type="AlphaFoldDB" id="A0A7L7L5M9"/>
<sequence>MPLKEGQTNNPNGRPLGSSNKTTKGMRERITAFLDDNFDQIQEDFGKVKPKEKLDFYVKLMQYSLPSLKAIEHNSIVTNKLDNLNDRQLDELIDKILNPEDNEPEP</sequence>
<dbReference type="KEGG" id="add:HUW48_08705"/>
<reference evidence="2 3" key="2">
    <citation type="submission" date="2020-08" db="EMBL/GenBank/DDBJ databases">
        <title>Adhaeribacter dokdonensis sp. nov., isolated from the rhizosphere of Elymus tsukushiensis, a plant native to the Dokdo Islands, Republic of Korea.</title>
        <authorList>
            <person name="Ghim S.Y."/>
        </authorList>
    </citation>
    <scope>NUCLEOTIDE SEQUENCE [LARGE SCALE GENOMIC DNA]</scope>
    <source>
        <strain evidence="2 3">KUDC8001</strain>
    </source>
</reference>
<accession>A0A7L7L5M9</accession>
<gene>
    <name evidence="2" type="ORF">HUW48_08705</name>
</gene>
<name>A0A7L7L5M9_9BACT</name>
<organism evidence="2 3">
    <name type="scientific">Adhaeribacter radiodurans</name>
    <dbReference type="NCBI Taxonomy" id="2745197"/>
    <lineage>
        <taxon>Bacteria</taxon>
        <taxon>Pseudomonadati</taxon>
        <taxon>Bacteroidota</taxon>
        <taxon>Cytophagia</taxon>
        <taxon>Cytophagales</taxon>
        <taxon>Hymenobacteraceae</taxon>
        <taxon>Adhaeribacter</taxon>
    </lineage>
</organism>
<dbReference type="EMBL" id="CP055153">
    <property type="protein sequence ID" value="QMU28121.1"/>
    <property type="molecule type" value="Genomic_DNA"/>
</dbReference>
<evidence type="ECO:0000256" key="1">
    <source>
        <dbReference type="SAM" id="MobiDB-lite"/>
    </source>
</evidence>
<dbReference type="Proteomes" id="UP000514509">
    <property type="component" value="Chromosome"/>
</dbReference>
<reference evidence="2 3" key="1">
    <citation type="submission" date="2020-06" db="EMBL/GenBank/DDBJ databases">
        <authorList>
            <person name="Hwang Y.J."/>
        </authorList>
    </citation>
    <scope>NUCLEOTIDE SEQUENCE [LARGE SCALE GENOMIC DNA]</scope>
    <source>
        <strain evidence="2 3">KUDC8001</strain>
    </source>
</reference>
<feature type="compositionally biased region" description="Polar residues" evidence="1">
    <location>
        <begin position="1"/>
        <end position="23"/>
    </location>
</feature>
<feature type="region of interest" description="Disordered" evidence="1">
    <location>
        <begin position="1"/>
        <end position="25"/>
    </location>
</feature>
<evidence type="ECO:0008006" key="4">
    <source>
        <dbReference type="Google" id="ProtNLM"/>
    </source>
</evidence>
<dbReference type="RefSeq" id="WP_182415309.1">
    <property type="nucleotide sequence ID" value="NZ_CP055153.1"/>
</dbReference>
<evidence type="ECO:0000313" key="2">
    <source>
        <dbReference type="EMBL" id="QMU28121.1"/>
    </source>
</evidence>
<protein>
    <recommendedName>
        <fullName evidence="4">DUF5681 domain-containing protein</fullName>
    </recommendedName>
</protein>
<keyword evidence="3" id="KW-1185">Reference proteome</keyword>
<proteinExistence type="predicted"/>